<keyword evidence="1" id="KW-0472">Membrane</keyword>
<evidence type="ECO:0000256" key="1">
    <source>
        <dbReference type="SAM" id="Phobius"/>
    </source>
</evidence>
<keyword evidence="3" id="KW-1185">Reference proteome</keyword>
<feature type="transmembrane region" description="Helical" evidence="1">
    <location>
        <begin position="148"/>
        <end position="169"/>
    </location>
</feature>
<reference evidence="2 3" key="1">
    <citation type="submission" date="2018-02" db="EMBL/GenBank/DDBJ databases">
        <title>Genome sequences of Apibacter spp., gut symbionts of Asian honey bees.</title>
        <authorList>
            <person name="Kwong W.K."/>
            <person name="Steele M.I."/>
            <person name="Moran N.A."/>
        </authorList>
    </citation>
    <scope>NUCLEOTIDE SEQUENCE [LARGE SCALE GENOMIC DNA]</scope>
    <source>
        <strain evidence="3">wkB301</strain>
    </source>
</reference>
<evidence type="ECO:0000313" key="2">
    <source>
        <dbReference type="EMBL" id="PQL95297.1"/>
    </source>
</evidence>
<feature type="transmembrane region" description="Helical" evidence="1">
    <location>
        <begin position="346"/>
        <end position="367"/>
    </location>
</feature>
<keyword evidence="1" id="KW-0812">Transmembrane</keyword>
<dbReference type="Proteomes" id="UP000238042">
    <property type="component" value="Unassembled WGS sequence"/>
</dbReference>
<accession>A0A2S8AG15</accession>
<keyword evidence="1" id="KW-1133">Transmembrane helix</keyword>
<dbReference type="RefSeq" id="WP_105245250.1">
    <property type="nucleotide sequence ID" value="NZ_PSZM01000001.1"/>
</dbReference>
<dbReference type="OrthoDB" id="111691at2"/>
<feature type="transmembrane region" description="Helical" evidence="1">
    <location>
        <begin position="21"/>
        <end position="43"/>
    </location>
</feature>
<dbReference type="Pfam" id="PF03929">
    <property type="entry name" value="PepSY_TM"/>
    <property type="match status" value="1"/>
</dbReference>
<dbReference type="PANTHER" id="PTHR34219">
    <property type="entry name" value="IRON-REGULATED INNER MEMBRANE PROTEIN-RELATED"/>
    <property type="match status" value="1"/>
</dbReference>
<protein>
    <submittedName>
        <fullName evidence="2">PepSY domain-containing protein</fullName>
    </submittedName>
</protein>
<feature type="transmembrane region" description="Helical" evidence="1">
    <location>
        <begin position="201"/>
        <end position="221"/>
    </location>
</feature>
<dbReference type="EMBL" id="PSZM01000001">
    <property type="protein sequence ID" value="PQL95297.1"/>
    <property type="molecule type" value="Genomic_DNA"/>
</dbReference>
<evidence type="ECO:0000313" key="3">
    <source>
        <dbReference type="Proteomes" id="UP000238042"/>
    </source>
</evidence>
<proteinExistence type="predicted"/>
<dbReference type="AlphaFoldDB" id="A0A2S8AG15"/>
<organism evidence="2 3">
    <name type="scientific">Apibacter adventoris</name>
    <dbReference type="NCBI Taxonomy" id="1679466"/>
    <lineage>
        <taxon>Bacteria</taxon>
        <taxon>Pseudomonadati</taxon>
        <taxon>Bacteroidota</taxon>
        <taxon>Flavobacteriia</taxon>
        <taxon>Flavobacteriales</taxon>
        <taxon>Weeksellaceae</taxon>
        <taxon>Apibacter</taxon>
    </lineage>
</organism>
<comment type="caution">
    <text evidence="2">The sequence shown here is derived from an EMBL/GenBank/DDBJ whole genome shotgun (WGS) entry which is preliminary data.</text>
</comment>
<sequence>MKKIAKNKKTIFKKTISWLHLWPGIISSIILFFVCITGTVVVISDEVIDFNARHYLYVKNLKEEKISIEKLLQKAQKEFPDYKLSYFVIYRDKKRSVKVLLFNPKEGLINVFLDPYTGKIIGKDNTIMFFFVTAHLHASLLLGKTGEWIVDIASIIFLLELITGLILWWPKKWTKTNCDKNFKIKWKAKWRRLNLDLHNVLGFYTIIFSIILVITGLIIAFKPLSNVTVKLFGGDPTNEWMTTLPKSDFSKKFIGFDKIIDKIFISDPTIEAIQGQVYNFDSIGYFMLTSAKNIYLKTTSNSKLRIYNKYTDKEILIPKPIQKQIQVENLNMMLHMGTWMGKIGKILTFIVGIIGSSLPLTGFLIWYGKKFKKRKFK</sequence>
<name>A0A2S8AG15_9FLAO</name>
<dbReference type="InterPro" id="IPR005625">
    <property type="entry name" value="PepSY-ass_TM"/>
</dbReference>
<gene>
    <name evidence="2" type="ORF">C4S77_00420</name>
</gene>